<dbReference type="PROSITE" id="PS50893">
    <property type="entry name" value="ABC_TRANSPORTER_2"/>
    <property type="match status" value="1"/>
</dbReference>
<evidence type="ECO:0000313" key="7">
    <source>
        <dbReference type="Proteomes" id="UP000037326"/>
    </source>
</evidence>
<dbReference type="SMART" id="SM00382">
    <property type="entry name" value="AAA"/>
    <property type="match status" value="1"/>
</dbReference>
<protein>
    <submittedName>
        <fullName evidence="6">Bacitracin ABC transporter ATP-binding protein</fullName>
    </submittedName>
</protein>
<comment type="similarity">
    <text evidence="1">Belongs to the ABC transporter superfamily.</text>
</comment>
<dbReference type="Pfam" id="PF00005">
    <property type="entry name" value="ABC_tran"/>
    <property type="match status" value="1"/>
</dbReference>
<reference evidence="7" key="1">
    <citation type="submission" date="2015-07" db="EMBL/GenBank/DDBJ databases">
        <authorList>
            <consortium name="Consortium for Microbial Forensics and Genomics (microFORGE)"/>
            <person name="Knight B.M."/>
            <person name="Roberts D.P."/>
            <person name="Lin D."/>
            <person name="Hari K."/>
            <person name="Fletcher J."/>
            <person name="Melcher U."/>
            <person name="Blagden T."/>
            <person name="Winegar R.A."/>
        </authorList>
    </citation>
    <scope>NUCLEOTIDE SEQUENCE [LARGE SCALE GENOMIC DNA]</scope>
    <source>
        <strain evidence="7">DSM 23493</strain>
    </source>
</reference>
<evidence type="ECO:0000256" key="3">
    <source>
        <dbReference type="ARBA" id="ARBA00022741"/>
    </source>
</evidence>
<evidence type="ECO:0000256" key="2">
    <source>
        <dbReference type="ARBA" id="ARBA00022448"/>
    </source>
</evidence>
<dbReference type="PATRIC" id="fig|582475.4.peg.3900"/>
<dbReference type="GO" id="GO:0016887">
    <property type="term" value="F:ATP hydrolysis activity"/>
    <property type="evidence" value="ECO:0007669"/>
    <property type="project" value="InterPro"/>
</dbReference>
<evidence type="ECO:0000313" key="6">
    <source>
        <dbReference type="EMBL" id="KMY33821.1"/>
    </source>
</evidence>
<dbReference type="GO" id="GO:0005524">
    <property type="term" value="F:ATP binding"/>
    <property type="evidence" value="ECO:0007669"/>
    <property type="project" value="UniProtKB-KW"/>
</dbReference>
<dbReference type="OrthoDB" id="9804819at2"/>
<evidence type="ECO:0000259" key="5">
    <source>
        <dbReference type="PROSITE" id="PS50893"/>
    </source>
</evidence>
<dbReference type="InterPro" id="IPR003439">
    <property type="entry name" value="ABC_transporter-like_ATP-bd"/>
</dbReference>
<dbReference type="SUPFAM" id="SSF52540">
    <property type="entry name" value="P-loop containing nucleoside triphosphate hydrolases"/>
    <property type="match status" value="1"/>
</dbReference>
<dbReference type="PROSITE" id="PS00211">
    <property type="entry name" value="ABC_TRANSPORTER_1"/>
    <property type="match status" value="1"/>
</dbReference>
<sequence length="307" mass="34768">METVIQIHQLTKSFKGVETVSNVNMNVKKGEIYGFLGSNGAGKTTIMKMILNLVKPTSGEIKILNQTISTTSYQYLSKIGSIIEYPEFYDRLTAKENLELHCEYIGVYEKVATEEALRIVGLNGVEHKKIHEFSLGMKQRLGIARAIVAKPEILILDEPINGLDPLGIKDIRELLLHLKEKLGITILISSHIVSEIESIADTIGILHHGELLKEVRMDVIRKENMEYLEIKIDDAKKAIHVLENKLGIRKYEIVNQHCIRIFEHDISQSQINKELILNNIAVNGIEKQQQHLEEYFLNLINGGNQIA</sequence>
<dbReference type="InterPro" id="IPR017871">
    <property type="entry name" value="ABC_transporter-like_CS"/>
</dbReference>
<dbReference type="AlphaFoldDB" id="A0A0K9FI46"/>
<keyword evidence="2" id="KW-0813">Transport</keyword>
<keyword evidence="4 6" id="KW-0067">ATP-binding</keyword>
<dbReference type="PANTHER" id="PTHR43335:SF8">
    <property type="entry name" value="ABC TRANSPORTER, ATP-BINDING PROTEIN"/>
    <property type="match status" value="1"/>
</dbReference>
<dbReference type="Gene3D" id="3.40.50.300">
    <property type="entry name" value="P-loop containing nucleotide triphosphate hydrolases"/>
    <property type="match status" value="1"/>
</dbReference>
<name>A0A0K9FI46_9BACI</name>
<organism evidence="6 7">
    <name type="scientific">Lysinibacillus xylanilyticus</name>
    <dbReference type="NCBI Taxonomy" id="582475"/>
    <lineage>
        <taxon>Bacteria</taxon>
        <taxon>Bacillati</taxon>
        <taxon>Bacillota</taxon>
        <taxon>Bacilli</taxon>
        <taxon>Bacillales</taxon>
        <taxon>Bacillaceae</taxon>
        <taxon>Lysinibacillus</taxon>
    </lineage>
</organism>
<evidence type="ECO:0000256" key="1">
    <source>
        <dbReference type="ARBA" id="ARBA00005417"/>
    </source>
</evidence>
<keyword evidence="3" id="KW-0547">Nucleotide-binding</keyword>
<dbReference type="InterPro" id="IPR003593">
    <property type="entry name" value="AAA+_ATPase"/>
</dbReference>
<evidence type="ECO:0000256" key="4">
    <source>
        <dbReference type="ARBA" id="ARBA00022840"/>
    </source>
</evidence>
<dbReference type="InterPro" id="IPR027417">
    <property type="entry name" value="P-loop_NTPase"/>
</dbReference>
<comment type="caution">
    <text evidence="6">The sequence shown here is derived from an EMBL/GenBank/DDBJ whole genome shotgun (WGS) entry which is preliminary data.</text>
</comment>
<dbReference type="PANTHER" id="PTHR43335">
    <property type="entry name" value="ABC TRANSPORTER, ATP-BINDING PROTEIN"/>
    <property type="match status" value="1"/>
</dbReference>
<proteinExistence type="inferred from homology"/>
<dbReference type="RefSeq" id="WP_049663101.1">
    <property type="nucleotide sequence ID" value="NZ_LFXJ01000002.1"/>
</dbReference>
<dbReference type="EMBL" id="LFXJ01000002">
    <property type="protein sequence ID" value="KMY33821.1"/>
    <property type="molecule type" value="Genomic_DNA"/>
</dbReference>
<accession>A0A0K9FI46</accession>
<gene>
    <name evidence="6" type="ORF">ACZ11_01730</name>
</gene>
<dbReference type="Proteomes" id="UP000037326">
    <property type="component" value="Unassembled WGS sequence"/>
</dbReference>
<dbReference type="GeneID" id="96597037"/>
<feature type="domain" description="ABC transporter" evidence="5">
    <location>
        <begin position="5"/>
        <end position="233"/>
    </location>
</feature>